<dbReference type="GO" id="GO:0022857">
    <property type="term" value="F:transmembrane transporter activity"/>
    <property type="evidence" value="ECO:0007669"/>
    <property type="project" value="InterPro"/>
</dbReference>
<reference evidence="9 10" key="1">
    <citation type="submission" date="2018-06" db="EMBL/GenBank/DDBJ databases">
        <title>Genomic Encyclopedia of Type Strains, Phase IV (KMG-IV): sequencing the most valuable type-strain genomes for metagenomic binning, comparative biology and taxonomic classification.</title>
        <authorList>
            <person name="Goeker M."/>
        </authorList>
    </citation>
    <scope>NUCLEOTIDE SEQUENCE [LARGE SCALE GENOMIC DNA]</scope>
    <source>
        <strain evidence="9 10">DSM 24875</strain>
    </source>
</reference>
<gene>
    <name evidence="9" type="ORF">DFR50_14213</name>
</gene>
<keyword evidence="5 7" id="KW-1133">Transmembrane helix</keyword>
<feature type="transmembrane region" description="Helical" evidence="7">
    <location>
        <begin position="193"/>
        <end position="211"/>
    </location>
</feature>
<dbReference type="PANTHER" id="PTHR23511">
    <property type="entry name" value="SYNAPTIC VESICLE GLYCOPROTEIN 2"/>
    <property type="match status" value="1"/>
</dbReference>
<feature type="transmembrane region" description="Helical" evidence="7">
    <location>
        <begin position="71"/>
        <end position="95"/>
    </location>
</feature>
<evidence type="ECO:0000256" key="6">
    <source>
        <dbReference type="ARBA" id="ARBA00023136"/>
    </source>
</evidence>
<keyword evidence="6 7" id="KW-0472">Membrane</keyword>
<sequence>MPEDRAIPTAGGISARIDRLPATRTIWTMLVLLGFGMFFELYDLLFTAYVAPSLVKSGVLTAHTTGLFGTTGVASFIAALFTGLFVGTLVCGFLADRFGRRAIFTWSLLWYSAANVMVAMQNDAFGLNLWRFVSGVGLGLEMVTIGAYVSELAPKAIRGRAFAVNQAIGFTCVPIISFLAFVLVPAAPLGVEGWRWVVLIGALAAPIVVVLRRNLPESPRWLARHGRLAEADAALRRIEANVAADIGKPLPPPGPDEPVAPAGGFMDLWRPGVRGRVILMSVFNIFQTVGFYGFANWVPSLLVKQGITVSTSLGYTTVIALAAPVGPLIGFFLGDRLERKWVIVAAALLILVAGLVFGQAREAATIIAMGVVLTLANNVMSYSFHAYQQELFPTGIRARAAGFVYSWSRLSVIFSSFVIAFILDGFGAPGVFVFIAGAMAIVMATIGLFGPRTTNLALETIAH</sequence>
<dbReference type="OrthoDB" id="9784658at2"/>
<dbReference type="RefSeq" id="WP_113892465.1">
    <property type="nucleotide sequence ID" value="NZ_QNRK01000042.1"/>
</dbReference>
<dbReference type="InterPro" id="IPR005829">
    <property type="entry name" value="Sugar_transporter_CS"/>
</dbReference>
<feature type="transmembrane region" description="Helical" evidence="7">
    <location>
        <begin position="102"/>
        <end position="120"/>
    </location>
</feature>
<organism evidence="9 10">
    <name type="scientific">Roseiarcus fermentans</name>
    <dbReference type="NCBI Taxonomy" id="1473586"/>
    <lineage>
        <taxon>Bacteria</taxon>
        <taxon>Pseudomonadati</taxon>
        <taxon>Pseudomonadota</taxon>
        <taxon>Alphaproteobacteria</taxon>
        <taxon>Hyphomicrobiales</taxon>
        <taxon>Roseiarcaceae</taxon>
        <taxon>Roseiarcus</taxon>
    </lineage>
</organism>
<feature type="domain" description="Major facilitator superfamily (MFS) profile" evidence="8">
    <location>
        <begin position="29"/>
        <end position="454"/>
    </location>
</feature>
<dbReference type="PROSITE" id="PS00217">
    <property type="entry name" value="SUGAR_TRANSPORT_2"/>
    <property type="match status" value="1"/>
</dbReference>
<evidence type="ECO:0000313" key="10">
    <source>
        <dbReference type="Proteomes" id="UP000253529"/>
    </source>
</evidence>
<accession>A0A366EP68</accession>
<dbReference type="AlphaFoldDB" id="A0A366EP68"/>
<dbReference type="EMBL" id="QNRK01000042">
    <property type="protein sequence ID" value="RBP03766.1"/>
    <property type="molecule type" value="Genomic_DNA"/>
</dbReference>
<proteinExistence type="inferred from homology"/>
<comment type="caution">
    <text evidence="9">The sequence shown here is derived from an EMBL/GenBank/DDBJ whole genome shotgun (WGS) entry which is preliminary data.</text>
</comment>
<feature type="transmembrane region" description="Helical" evidence="7">
    <location>
        <begin position="315"/>
        <end position="334"/>
    </location>
</feature>
<dbReference type="InterPro" id="IPR036259">
    <property type="entry name" value="MFS_trans_sf"/>
</dbReference>
<evidence type="ECO:0000256" key="2">
    <source>
        <dbReference type="ARBA" id="ARBA00010992"/>
    </source>
</evidence>
<dbReference type="Proteomes" id="UP000253529">
    <property type="component" value="Unassembled WGS sequence"/>
</dbReference>
<evidence type="ECO:0000256" key="4">
    <source>
        <dbReference type="ARBA" id="ARBA00022692"/>
    </source>
</evidence>
<dbReference type="CDD" id="cd17316">
    <property type="entry name" value="MFS_SV2_like"/>
    <property type="match status" value="1"/>
</dbReference>
<comment type="subcellular location">
    <subcellularLocation>
        <location evidence="1">Membrane</location>
        <topology evidence="1">Multi-pass membrane protein</topology>
    </subcellularLocation>
</comment>
<evidence type="ECO:0000256" key="1">
    <source>
        <dbReference type="ARBA" id="ARBA00004141"/>
    </source>
</evidence>
<dbReference type="Gene3D" id="1.20.1250.20">
    <property type="entry name" value="MFS general substrate transporter like domains"/>
    <property type="match status" value="1"/>
</dbReference>
<dbReference type="PROSITE" id="PS50850">
    <property type="entry name" value="MFS"/>
    <property type="match status" value="1"/>
</dbReference>
<feature type="transmembrane region" description="Helical" evidence="7">
    <location>
        <begin position="132"/>
        <end position="150"/>
    </location>
</feature>
<dbReference type="GO" id="GO:0016020">
    <property type="term" value="C:membrane"/>
    <property type="evidence" value="ECO:0007669"/>
    <property type="project" value="UniProtKB-SubCell"/>
</dbReference>
<keyword evidence="10" id="KW-1185">Reference proteome</keyword>
<feature type="transmembrane region" description="Helical" evidence="7">
    <location>
        <begin position="277"/>
        <end position="295"/>
    </location>
</feature>
<keyword evidence="3" id="KW-0813">Transport</keyword>
<dbReference type="SUPFAM" id="SSF103473">
    <property type="entry name" value="MFS general substrate transporter"/>
    <property type="match status" value="1"/>
</dbReference>
<dbReference type="InterPro" id="IPR005828">
    <property type="entry name" value="MFS_sugar_transport-like"/>
</dbReference>
<feature type="transmembrane region" description="Helical" evidence="7">
    <location>
        <begin position="341"/>
        <end position="360"/>
    </location>
</feature>
<evidence type="ECO:0000256" key="3">
    <source>
        <dbReference type="ARBA" id="ARBA00022448"/>
    </source>
</evidence>
<evidence type="ECO:0000313" key="9">
    <source>
        <dbReference type="EMBL" id="RBP03766.1"/>
    </source>
</evidence>
<feature type="transmembrane region" description="Helical" evidence="7">
    <location>
        <begin position="429"/>
        <end position="449"/>
    </location>
</feature>
<feature type="transmembrane region" description="Helical" evidence="7">
    <location>
        <begin position="26"/>
        <end position="51"/>
    </location>
</feature>
<evidence type="ECO:0000256" key="5">
    <source>
        <dbReference type="ARBA" id="ARBA00022989"/>
    </source>
</evidence>
<name>A0A366EP68_9HYPH</name>
<protein>
    <submittedName>
        <fullName evidence="9">Putative MFS transporter</fullName>
    </submittedName>
</protein>
<keyword evidence="4 7" id="KW-0812">Transmembrane</keyword>
<dbReference type="InterPro" id="IPR020846">
    <property type="entry name" value="MFS_dom"/>
</dbReference>
<evidence type="ECO:0000259" key="8">
    <source>
        <dbReference type="PROSITE" id="PS50850"/>
    </source>
</evidence>
<comment type="similarity">
    <text evidence="2">Belongs to the major facilitator superfamily. Sugar transporter (TC 2.A.1.1) family.</text>
</comment>
<dbReference type="PANTHER" id="PTHR23511:SF34">
    <property type="entry name" value="SYNAPTIC VESICLE GLYCOPROTEIN 2"/>
    <property type="match status" value="1"/>
</dbReference>
<feature type="transmembrane region" description="Helical" evidence="7">
    <location>
        <begin position="404"/>
        <end position="423"/>
    </location>
</feature>
<evidence type="ECO:0000256" key="7">
    <source>
        <dbReference type="SAM" id="Phobius"/>
    </source>
</evidence>
<feature type="transmembrane region" description="Helical" evidence="7">
    <location>
        <begin position="366"/>
        <end position="384"/>
    </location>
</feature>
<dbReference type="Pfam" id="PF00083">
    <property type="entry name" value="Sugar_tr"/>
    <property type="match status" value="1"/>
</dbReference>
<feature type="transmembrane region" description="Helical" evidence="7">
    <location>
        <begin position="162"/>
        <end position="187"/>
    </location>
</feature>